<keyword evidence="8 10" id="KW-0012">Acyltransferase</keyword>
<dbReference type="PANTHER" id="PTHR12246">
    <property type="entry name" value="PALMITOYLTRANSFERASE ZDHHC16"/>
    <property type="match status" value="1"/>
</dbReference>
<dbReference type="PROSITE" id="PS50216">
    <property type="entry name" value="DHHC"/>
    <property type="match status" value="1"/>
</dbReference>
<feature type="domain" description="Palmitoyltransferase DHHC" evidence="12">
    <location>
        <begin position="138"/>
        <end position="261"/>
    </location>
</feature>
<evidence type="ECO:0000256" key="4">
    <source>
        <dbReference type="ARBA" id="ARBA00022989"/>
    </source>
</evidence>
<feature type="transmembrane region" description="Helical" evidence="10">
    <location>
        <begin position="75"/>
        <end position="99"/>
    </location>
</feature>
<dbReference type="EMBL" id="JASBNA010000007">
    <property type="protein sequence ID" value="KAK7690157.1"/>
    <property type="molecule type" value="Genomic_DNA"/>
</dbReference>
<name>A0AAW0GCK6_9APHY</name>
<reference evidence="13 14" key="1">
    <citation type="submission" date="2022-09" db="EMBL/GenBank/DDBJ databases">
        <authorList>
            <person name="Palmer J.M."/>
        </authorList>
    </citation>
    <scope>NUCLEOTIDE SEQUENCE [LARGE SCALE GENOMIC DNA]</scope>
    <source>
        <strain evidence="13 14">DSM 7382</strain>
    </source>
</reference>
<evidence type="ECO:0000259" key="12">
    <source>
        <dbReference type="Pfam" id="PF01529"/>
    </source>
</evidence>
<evidence type="ECO:0000256" key="3">
    <source>
        <dbReference type="ARBA" id="ARBA00022692"/>
    </source>
</evidence>
<feature type="transmembrane region" description="Helical" evidence="10">
    <location>
        <begin position="41"/>
        <end position="63"/>
    </location>
</feature>
<keyword evidence="5 10" id="KW-0472">Membrane</keyword>
<evidence type="ECO:0000256" key="2">
    <source>
        <dbReference type="ARBA" id="ARBA00022679"/>
    </source>
</evidence>
<comment type="similarity">
    <text evidence="10">Belongs to the DHHC palmitoyltransferase family.</text>
</comment>
<keyword evidence="4 10" id="KW-1133">Transmembrane helix</keyword>
<evidence type="ECO:0000256" key="6">
    <source>
        <dbReference type="ARBA" id="ARBA00023139"/>
    </source>
</evidence>
<feature type="transmembrane region" description="Helical" evidence="10">
    <location>
        <begin position="186"/>
        <end position="212"/>
    </location>
</feature>
<proteinExistence type="inferred from homology"/>
<organism evidence="13 14">
    <name type="scientific">Cerrena zonata</name>
    <dbReference type="NCBI Taxonomy" id="2478898"/>
    <lineage>
        <taxon>Eukaryota</taxon>
        <taxon>Fungi</taxon>
        <taxon>Dikarya</taxon>
        <taxon>Basidiomycota</taxon>
        <taxon>Agaricomycotina</taxon>
        <taxon>Agaricomycetes</taxon>
        <taxon>Polyporales</taxon>
        <taxon>Cerrenaceae</taxon>
        <taxon>Cerrena</taxon>
    </lineage>
</organism>
<gene>
    <name evidence="13" type="ORF">QCA50_006806</name>
</gene>
<keyword evidence="14" id="KW-1185">Reference proteome</keyword>
<protein>
    <recommendedName>
        <fullName evidence="10">Palmitoyltransferase</fullName>
        <ecNumber evidence="10">2.3.1.225</ecNumber>
    </recommendedName>
</protein>
<comment type="subcellular location">
    <subcellularLocation>
        <location evidence="1">Membrane</location>
        <topology evidence="1">Multi-pass membrane protein</topology>
    </subcellularLocation>
</comment>
<feature type="region of interest" description="Disordered" evidence="11">
    <location>
        <begin position="1"/>
        <end position="32"/>
    </location>
</feature>
<evidence type="ECO:0000313" key="13">
    <source>
        <dbReference type="EMBL" id="KAK7690157.1"/>
    </source>
</evidence>
<dbReference type="AlphaFoldDB" id="A0AAW0GCK6"/>
<sequence>MTRERPLLNLGPISDHPPSYAAAHDDEEDEKDAPPKRWYHYLPLCGTIAMLLAPHPSIIYVLVNYHLRIMGSLSRFMLHLCCIYTLTFLSFSSLIVILARDPGPVNADKRQGSAQADEDDVNVLQALLSSNDEDMHTPGKWCRKCWAPKPERAHHCSHCGRCILKMDHHCAWLGYKCLGHRTYSSFLHFLICINLLALYVSSVCSSVVYFAFTNPLAIDEVTPVHAMMLAFYGFVIILVIGPFIVYHAYLVSTNQTTVEHLSPFLLLRQLPKLPEAQTGRQHRLSDPPLEHELSYSQRRLVREAHGTIRQYDVGWKQNWAQVFGWDRPFGWVYRIVLGGGGKSDGRHFPRNPRADDMLARLAADLVELDKDR</sequence>
<dbReference type="InterPro" id="IPR001594">
    <property type="entry name" value="Palmitoyltrfase_DHHC"/>
</dbReference>
<keyword evidence="3 10" id="KW-0812">Transmembrane</keyword>
<dbReference type="GO" id="GO:0016020">
    <property type="term" value="C:membrane"/>
    <property type="evidence" value="ECO:0007669"/>
    <property type="project" value="UniProtKB-SubCell"/>
</dbReference>
<keyword evidence="7" id="KW-0449">Lipoprotein</keyword>
<keyword evidence="2 10" id="KW-0808">Transferase</keyword>
<evidence type="ECO:0000256" key="7">
    <source>
        <dbReference type="ARBA" id="ARBA00023288"/>
    </source>
</evidence>
<comment type="caution">
    <text evidence="13">The sequence shown here is derived from an EMBL/GenBank/DDBJ whole genome shotgun (WGS) entry which is preliminary data.</text>
</comment>
<accession>A0AAW0GCK6</accession>
<evidence type="ECO:0000313" key="14">
    <source>
        <dbReference type="Proteomes" id="UP001385951"/>
    </source>
</evidence>
<evidence type="ECO:0000256" key="5">
    <source>
        <dbReference type="ARBA" id="ARBA00023136"/>
    </source>
</evidence>
<dbReference type="InterPro" id="IPR039859">
    <property type="entry name" value="PFA4/ZDH16/20/ERF2-like"/>
</dbReference>
<evidence type="ECO:0000256" key="11">
    <source>
        <dbReference type="SAM" id="MobiDB-lite"/>
    </source>
</evidence>
<evidence type="ECO:0000256" key="1">
    <source>
        <dbReference type="ARBA" id="ARBA00004141"/>
    </source>
</evidence>
<evidence type="ECO:0000256" key="9">
    <source>
        <dbReference type="ARBA" id="ARBA00048048"/>
    </source>
</evidence>
<dbReference type="Proteomes" id="UP001385951">
    <property type="component" value="Unassembled WGS sequence"/>
</dbReference>
<dbReference type="GO" id="GO:0019706">
    <property type="term" value="F:protein-cysteine S-palmitoyltransferase activity"/>
    <property type="evidence" value="ECO:0007669"/>
    <property type="project" value="UniProtKB-EC"/>
</dbReference>
<evidence type="ECO:0000256" key="10">
    <source>
        <dbReference type="RuleBase" id="RU079119"/>
    </source>
</evidence>
<evidence type="ECO:0000256" key="8">
    <source>
        <dbReference type="ARBA" id="ARBA00023315"/>
    </source>
</evidence>
<dbReference type="EC" id="2.3.1.225" evidence="10"/>
<keyword evidence="6" id="KW-0564">Palmitate</keyword>
<comment type="catalytic activity">
    <reaction evidence="9 10">
        <text>L-cysteinyl-[protein] + hexadecanoyl-CoA = S-hexadecanoyl-L-cysteinyl-[protein] + CoA</text>
        <dbReference type="Rhea" id="RHEA:36683"/>
        <dbReference type="Rhea" id="RHEA-COMP:10131"/>
        <dbReference type="Rhea" id="RHEA-COMP:11032"/>
        <dbReference type="ChEBI" id="CHEBI:29950"/>
        <dbReference type="ChEBI" id="CHEBI:57287"/>
        <dbReference type="ChEBI" id="CHEBI:57379"/>
        <dbReference type="ChEBI" id="CHEBI:74151"/>
        <dbReference type="EC" id="2.3.1.225"/>
    </reaction>
</comment>
<comment type="domain">
    <text evidence="10">The DHHC domain is required for palmitoyltransferase activity.</text>
</comment>
<feature type="transmembrane region" description="Helical" evidence="10">
    <location>
        <begin position="224"/>
        <end position="246"/>
    </location>
</feature>
<dbReference type="Pfam" id="PF01529">
    <property type="entry name" value="DHHC"/>
    <property type="match status" value="1"/>
</dbReference>